<organism evidence="2 3">
    <name type="scientific">Williamsia herbipolensis</name>
    <dbReference type="NCBI Taxonomy" id="1603258"/>
    <lineage>
        <taxon>Bacteria</taxon>
        <taxon>Bacillati</taxon>
        <taxon>Actinomycetota</taxon>
        <taxon>Actinomycetes</taxon>
        <taxon>Mycobacteriales</taxon>
        <taxon>Nocardiaceae</taxon>
        <taxon>Williamsia</taxon>
    </lineage>
</organism>
<dbReference type="GO" id="GO:0006950">
    <property type="term" value="P:response to stress"/>
    <property type="evidence" value="ECO:0007669"/>
    <property type="project" value="TreeGrafter"/>
</dbReference>
<dbReference type="InterPro" id="IPR039422">
    <property type="entry name" value="MarR/SlyA-like"/>
</dbReference>
<dbReference type="EMBL" id="CP108021">
    <property type="protein sequence ID" value="WUM20646.1"/>
    <property type="molecule type" value="Genomic_DNA"/>
</dbReference>
<dbReference type="InterPro" id="IPR036390">
    <property type="entry name" value="WH_DNA-bd_sf"/>
</dbReference>
<dbReference type="PANTHER" id="PTHR33164:SF43">
    <property type="entry name" value="HTH-TYPE TRANSCRIPTIONAL REPRESSOR YETL"/>
    <property type="match status" value="1"/>
</dbReference>
<dbReference type="KEGG" id="whr:OG579_02080"/>
<proteinExistence type="predicted"/>
<dbReference type="InterPro" id="IPR000835">
    <property type="entry name" value="HTH_MarR-typ"/>
</dbReference>
<protein>
    <submittedName>
        <fullName evidence="2">MarR family transcriptional regulator</fullName>
    </submittedName>
</protein>
<dbReference type="Proteomes" id="UP001432128">
    <property type="component" value="Chromosome"/>
</dbReference>
<dbReference type="PROSITE" id="PS50995">
    <property type="entry name" value="HTH_MARR_2"/>
    <property type="match status" value="1"/>
</dbReference>
<evidence type="ECO:0000259" key="1">
    <source>
        <dbReference type="PROSITE" id="PS50995"/>
    </source>
</evidence>
<dbReference type="InterPro" id="IPR036388">
    <property type="entry name" value="WH-like_DNA-bd_sf"/>
</dbReference>
<accession>A0AAU4K3L2</accession>
<reference evidence="2 3" key="1">
    <citation type="submission" date="2022-10" db="EMBL/GenBank/DDBJ databases">
        <title>The complete genomes of actinobacterial strains from the NBC collection.</title>
        <authorList>
            <person name="Joergensen T.S."/>
            <person name="Alvarez Arevalo M."/>
            <person name="Sterndorff E.B."/>
            <person name="Faurdal D."/>
            <person name="Vuksanovic O."/>
            <person name="Mourched A.-S."/>
            <person name="Charusanti P."/>
            <person name="Shaw S."/>
            <person name="Blin K."/>
            <person name="Weber T."/>
        </authorList>
    </citation>
    <scope>NUCLEOTIDE SEQUENCE [LARGE SCALE GENOMIC DNA]</scope>
    <source>
        <strain evidence="2 3">NBC_00319</strain>
    </source>
</reference>
<evidence type="ECO:0000313" key="2">
    <source>
        <dbReference type="EMBL" id="WUM20646.1"/>
    </source>
</evidence>
<dbReference type="GO" id="GO:0003700">
    <property type="term" value="F:DNA-binding transcription factor activity"/>
    <property type="evidence" value="ECO:0007669"/>
    <property type="project" value="InterPro"/>
</dbReference>
<dbReference type="PRINTS" id="PR00598">
    <property type="entry name" value="HTHMARR"/>
</dbReference>
<dbReference type="SMART" id="SM00347">
    <property type="entry name" value="HTH_MARR"/>
    <property type="match status" value="1"/>
</dbReference>
<keyword evidence="3" id="KW-1185">Reference proteome</keyword>
<sequence>MTDDVTHGERVWSLMYRYVEAQNRRAELADTLGFRLGGGRGKVLFGLREHPMTLRELAEANNVDAPYTTLIVDKLERHGLVERRPHPDDRRRKLVTLTDAGRAAVETADAVLARPPASVAALSGDELDHLAGLLSRLLAADSPHAITHQAATDHPTAEDD</sequence>
<dbReference type="PANTHER" id="PTHR33164">
    <property type="entry name" value="TRANSCRIPTIONAL REGULATOR, MARR FAMILY"/>
    <property type="match status" value="1"/>
</dbReference>
<dbReference type="RefSeq" id="WP_328857894.1">
    <property type="nucleotide sequence ID" value="NZ_CP108021.1"/>
</dbReference>
<name>A0AAU4K3L2_9NOCA</name>
<dbReference type="AlphaFoldDB" id="A0AAU4K3L2"/>
<gene>
    <name evidence="2" type="ORF">OG579_02080</name>
</gene>
<dbReference type="Pfam" id="PF01047">
    <property type="entry name" value="MarR"/>
    <property type="match status" value="1"/>
</dbReference>
<dbReference type="Gene3D" id="1.10.10.10">
    <property type="entry name" value="Winged helix-like DNA-binding domain superfamily/Winged helix DNA-binding domain"/>
    <property type="match status" value="1"/>
</dbReference>
<dbReference type="SUPFAM" id="SSF46785">
    <property type="entry name" value="Winged helix' DNA-binding domain"/>
    <property type="match status" value="1"/>
</dbReference>
<evidence type="ECO:0000313" key="3">
    <source>
        <dbReference type="Proteomes" id="UP001432128"/>
    </source>
</evidence>
<feature type="domain" description="HTH marR-type" evidence="1">
    <location>
        <begin position="8"/>
        <end position="139"/>
    </location>
</feature>